<dbReference type="Proteomes" id="UP000250434">
    <property type="component" value="Chromosome"/>
</dbReference>
<keyword evidence="2" id="KW-0808">Transferase</keyword>
<dbReference type="SUPFAM" id="SSF142764">
    <property type="entry name" value="YgbK-like"/>
    <property type="match status" value="1"/>
</dbReference>
<protein>
    <recommendedName>
        <fullName evidence="11">4-hydroxythreonine-4-phosphate dehydrogenase</fullName>
    </recommendedName>
</protein>
<evidence type="ECO:0000256" key="1">
    <source>
        <dbReference type="ARBA" id="ARBA00005715"/>
    </source>
</evidence>
<keyword evidence="10" id="KW-1185">Reference proteome</keyword>
<organism evidence="9 10">
    <name type="scientific">Amycolatopsis albispora</name>
    <dbReference type="NCBI Taxonomy" id="1804986"/>
    <lineage>
        <taxon>Bacteria</taxon>
        <taxon>Bacillati</taxon>
        <taxon>Actinomycetota</taxon>
        <taxon>Actinomycetes</taxon>
        <taxon>Pseudonocardiales</taxon>
        <taxon>Pseudonocardiaceae</taxon>
        <taxon>Amycolatopsis</taxon>
    </lineage>
</organism>
<comment type="similarity">
    <text evidence="1">Belongs to the four-carbon acid sugar kinase family.</text>
</comment>
<dbReference type="InterPro" id="IPR042213">
    <property type="entry name" value="NBD_C_sf"/>
</dbReference>
<dbReference type="Gene3D" id="3.40.980.20">
    <property type="entry name" value="Four-carbon acid sugar kinase, nucleotide binding domain"/>
    <property type="match status" value="1"/>
</dbReference>
<accession>A0A344L180</accession>
<evidence type="ECO:0000313" key="10">
    <source>
        <dbReference type="Proteomes" id="UP000250434"/>
    </source>
</evidence>
<dbReference type="InterPro" id="IPR031475">
    <property type="entry name" value="NBD_C"/>
</dbReference>
<keyword evidence="6" id="KW-0119">Carbohydrate metabolism</keyword>
<reference evidence="9 10" key="1">
    <citation type="submission" date="2016-04" db="EMBL/GenBank/DDBJ databases">
        <title>Complete genome sequence and analysis of deep-sea sediment isolate, Amycolatopsis sp. WP1.</title>
        <authorList>
            <person name="Wang H."/>
            <person name="Chen S."/>
            <person name="Wu Q."/>
        </authorList>
    </citation>
    <scope>NUCLEOTIDE SEQUENCE [LARGE SCALE GENOMIC DNA]</scope>
    <source>
        <strain evidence="9 10">WP1</strain>
    </source>
</reference>
<evidence type="ECO:0000259" key="8">
    <source>
        <dbReference type="Pfam" id="PF17042"/>
    </source>
</evidence>
<evidence type="ECO:0000256" key="3">
    <source>
        <dbReference type="ARBA" id="ARBA00022741"/>
    </source>
</evidence>
<evidence type="ECO:0000256" key="4">
    <source>
        <dbReference type="ARBA" id="ARBA00022777"/>
    </source>
</evidence>
<dbReference type="InterPro" id="IPR037051">
    <property type="entry name" value="4-carb_acid_sugar_kinase_N_sf"/>
</dbReference>
<name>A0A344L180_9PSEU</name>
<feature type="domain" description="Four-carbon acid sugar kinase nucleotide binding" evidence="8">
    <location>
        <begin position="217"/>
        <end position="355"/>
    </location>
</feature>
<evidence type="ECO:0000256" key="5">
    <source>
        <dbReference type="ARBA" id="ARBA00022840"/>
    </source>
</evidence>
<dbReference type="GO" id="GO:0005524">
    <property type="term" value="F:ATP binding"/>
    <property type="evidence" value="ECO:0007669"/>
    <property type="project" value="UniProtKB-KW"/>
</dbReference>
<dbReference type="Gene3D" id="3.40.50.10840">
    <property type="entry name" value="Putative sugar-binding, N-terminal domain"/>
    <property type="match status" value="1"/>
</dbReference>
<evidence type="ECO:0000256" key="2">
    <source>
        <dbReference type="ARBA" id="ARBA00022679"/>
    </source>
</evidence>
<keyword evidence="5" id="KW-0067">ATP-binding</keyword>
<dbReference type="AlphaFoldDB" id="A0A344L180"/>
<dbReference type="RefSeq" id="WP_162788309.1">
    <property type="nucleotide sequence ID" value="NZ_CP015163.1"/>
</dbReference>
<evidence type="ECO:0000313" key="9">
    <source>
        <dbReference type="EMBL" id="AXB41804.1"/>
    </source>
</evidence>
<proteinExistence type="inferred from homology"/>
<dbReference type="Pfam" id="PF17042">
    <property type="entry name" value="NBD_C"/>
    <property type="match status" value="1"/>
</dbReference>
<feature type="domain" description="Four-carbon acid sugar kinase N-terminal" evidence="7">
    <location>
        <begin position="4"/>
        <end position="196"/>
    </location>
</feature>
<evidence type="ECO:0000256" key="6">
    <source>
        <dbReference type="ARBA" id="ARBA00023277"/>
    </source>
</evidence>
<dbReference type="GO" id="GO:0016301">
    <property type="term" value="F:kinase activity"/>
    <property type="evidence" value="ECO:0007669"/>
    <property type="project" value="UniProtKB-KW"/>
</dbReference>
<dbReference type="Pfam" id="PF07005">
    <property type="entry name" value="SBD_N"/>
    <property type="match status" value="1"/>
</dbReference>
<sequence>MRLALADDLSGAAEAALALRGTSVQLARFAQSEGSGAVDLDLRQAEQGTARAVVREAAGGAEPLFLKIDSLLRGNVEAMVRGIRDVRDGLVLCTPALPVAGRATIGGRVVFAGAEPGPGEYRPDTVAAALGDLPLSTVDLAAVRSPVLPELLAEIARDGRIAGCDAETDADLDLLAAAARPFPGVVAVGSAGLAAAFGRQRPVPPVPEREPGSAPVLVVVGSAEPSARRQVEVLAADGVPVVEIDPVVLGDVTAAVVAGLGSGRVVLTVRAGLVDPARGRALTAHLATTVQNVLGRREARLALTGGETARRVLEALGVTRLDLLGQVHPGAVHARTDTGHEIVTRPGSHGGQDSLLAITRQLSQTQHQEAL</sequence>
<keyword evidence="3" id="KW-0547">Nucleotide-binding</keyword>
<evidence type="ECO:0008006" key="11">
    <source>
        <dbReference type="Google" id="ProtNLM"/>
    </source>
</evidence>
<dbReference type="InterPro" id="IPR010737">
    <property type="entry name" value="4-carb_acid_sugar_kinase_N"/>
</dbReference>
<dbReference type="KEGG" id="aab:A4R43_04070"/>
<evidence type="ECO:0000259" key="7">
    <source>
        <dbReference type="Pfam" id="PF07005"/>
    </source>
</evidence>
<keyword evidence="4" id="KW-0418">Kinase</keyword>
<dbReference type="EMBL" id="CP015163">
    <property type="protein sequence ID" value="AXB41804.1"/>
    <property type="molecule type" value="Genomic_DNA"/>
</dbReference>
<gene>
    <name evidence="9" type="ORF">A4R43_04070</name>
</gene>